<proteinExistence type="predicted"/>
<feature type="compositionally biased region" description="Polar residues" evidence="1">
    <location>
        <begin position="278"/>
        <end position="293"/>
    </location>
</feature>
<feature type="domain" description="Myb-like" evidence="2">
    <location>
        <begin position="342"/>
        <end position="388"/>
    </location>
</feature>
<evidence type="ECO:0000313" key="5">
    <source>
        <dbReference type="Proteomes" id="UP000290189"/>
    </source>
</evidence>
<dbReference type="Proteomes" id="UP000290189">
    <property type="component" value="Unassembled WGS sequence"/>
</dbReference>
<dbReference type="SMART" id="SM00717">
    <property type="entry name" value="SANT"/>
    <property type="match status" value="2"/>
</dbReference>
<feature type="region of interest" description="Disordered" evidence="1">
    <location>
        <begin position="390"/>
        <end position="455"/>
    </location>
</feature>
<gene>
    <name evidence="4" type="ORF">PLBR_LOCUS595</name>
</gene>
<dbReference type="PROSITE" id="PS51294">
    <property type="entry name" value="HTH_MYB"/>
    <property type="match status" value="1"/>
</dbReference>
<dbReference type="Pfam" id="PF00249">
    <property type="entry name" value="Myb_DNA-binding"/>
    <property type="match status" value="1"/>
</dbReference>
<dbReference type="PANTHER" id="PTHR46993">
    <property type="entry name" value="MYB TRANSCRIPTION FACTOR"/>
    <property type="match status" value="1"/>
</dbReference>
<sequence length="455" mass="51179">MLTKSAKAETFSQRVHVVPWEPCNDRSCVPVDMTEYPRSFDHRLVNGVQCEVIDHDMSPGTTRTFLGVLSDALAFCNEKAPAPDLIAQRLENDGVLQPGWFVFRSKDREFSCDIADYDPGTYMRFCLAHDYIYVAFRLHRSGYSHDYNVRGAVADSDSEDQHGISYSDDEFLSTKPPPSSSYPPGYVAKRWTARDVEHLRLGVAEFGTNWTQILRKYDFRGRDAEALMERWGLIQYGPPKPSRKRRRRVKEDEEEGVVPSMSIEETQSQDLAAPGQLPVSSMDVSEDTGSVKSLKSGEPIGDQPGGGLPEEPEVGAQPSAQATAPRKRTSRKNRSGRVMRFYTPEEEQHLKDGVEEFGTNWKQIQLKYWGENPERSTKSLAKKWRIMMELSKEEDELGPSDADNVDDGEEDEEGAAGLGSGGSKAEEDQSPEGPIQPDNGRTMSLRPKRPRRYSD</sequence>
<name>A0A3P3XZY8_PLABS</name>
<evidence type="ECO:0000256" key="1">
    <source>
        <dbReference type="SAM" id="MobiDB-lite"/>
    </source>
</evidence>
<evidence type="ECO:0000259" key="3">
    <source>
        <dbReference type="PROSITE" id="PS51294"/>
    </source>
</evidence>
<accession>A0A3P3XZY8</accession>
<dbReference type="PROSITE" id="PS50090">
    <property type="entry name" value="MYB_LIKE"/>
    <property type="match status" value="1"/>
</dbReference>
<feature type="domain" description="HTH myb-type" evidence="3">
    <location>
        <begin position="343"/>
        <end position="392"/>
    </location>
</feature>
<dbReference type="InterPro" id="IPR009057">
    <property type="entry name" value="Homeodomain-like_sf"/>
</dbReference>
<feature type="compositionally biased region" description="Basic residues" evidence="1">
    <location>
        <begin position="446"/>
        <end position="455"/>
    </location>
</feature>
<keyword evidence="4" id="KW-0496">Mitochondrion</keyword>
<feature type="region of interest" description="Disordered" evidence="1">
    <location>
        <begin position="235"/>
        <end position="344"/>
    </location>
</feature>
<dbReference type="AlphaFoldDB" id="A0A3P3XZY8"/>
<dbReference type="InterPro" id="IPR001005">
    <property type="entry name" value="SANT/Myb"/>
</dbReference>
<dbReference type="PANTHER" id="PTHR46993:SF4">
    <property type="entry name" value="MYB-LIKE HTH TRANSCRIPTIONAL REGULATOR FAMILY PROTEIN"/>
    <property type="match status" value="1"/>
</dbReference>
<evidence type="ECO:0000259" key="2">
    <source>
        <dbReference type="PROSITE" id="PS50090"/>
    </source>
</evidence>
<feature type="compositionally biased region" description="Acidic residues" evidence="1">
    <location>
        <begin position="392"/>
        <end position="414"/>
    </location>
</feature>
<evidence type="ECO:0000313" key="4">
    <source>
        <dbReference type="EMBL" id="SPQ93380.1"/>
    </source>
</evidence>
<dbReference type="CDD" id="cd11660">
    <property type="entry name" value="SANT_TRF"/>
    <property type="match status" value="1"/>
</dbReference>
<dbReference type="InterPro" id="IPR017930">
    <property type="entry name" value="Myb_dom"/>
</dbReference>
<organism evidence="4 5">
    <name type="scientific">Plasmodiophora brassicae</name>
    <name type="common">Clubroot disease agent</name>
    <dbReference type="NCBI Taxonomy" id="37360"/>
    <lineage>
        <taxon>Eukaryota</taxon>
        <taxon>Sar</taxon>
        <taxon>Rhizaria</taxon>
        <taxon>Endomyxa</taxon>
        <taxon>Phytomyxea</taxon>
        <taxon>Plasmodiophorida</taxon>
        <taxon>Plasmodiophoridae</taxon>
        <taxon>Plasmodiophora</taxon>
    </lineage>
</organism>
<feature type="compositionally biased region" description="Basic residues" evidence="1">
    <location>
        <begin position="325"/>
        <end position="337"/>
    </location>
</feature>
<protein>
    <submittedName>
        <fullName evidence="4">Uncharacterized protein</fullName>
    </submittedName>
</protein>
<dbReference type="SUPFAM" id="SSF46689">
    <property type="entry name" value="Homeodomain-like"/>
    <property type="match status" value="2"/>
</dbReference>
<geneLocation type="mitochondrion" evidence="4"/>
<dbReference type="EMBL" id="OVEO01000001">
    <property type="protein sequence ID" value="SPQ93380.1"/>
    <property type="molecule type" value="Genomic_DNA"/>
</dbReference>
<feature type="region of interest" description="Disordered" evidence="1">
    <location>
        <begin position="157"/>
        <end position="183"/>
    </location>
</feature>
<dbReference type="Gene3D" id="1.10.10.60">
    <property type="entry name" value="Homeodomain-like"/>
    <property type="match status" value="2"/>
</dbReference>
<reference evidence="4 5" key="1">
    <citation type="submission" date="2018-03" db="EMBL/GenBank/DDBJ databases">
        <authorList>
            <person name="Fogelqvist J."/>
        </authorList>
    </citation>
    <scope>NUCLEOTIDE SEQUENCE [LARGE SCALE GENOMIC DNA]</scope>
</reference>